<keyword evidence="19" id="KW-1185">Reference proteome</keyword>
<evidence type="ECO:0000256" key="4">
    <source>
        <dbReference type="ARBA" id="ARBA00022729"/>
    </source>
</evidence>
<keyword evidence="5" id="KW-0547">Nucleotide-binding</keyword>
<dbReference type="InterPro" id="IPR050122">
    <property type="entry name" value="RTK"/>
</dbReference>
<reference evidence="18 19" key="1">
    <citation type="journal article" date="2023" name="Arcadia Sci">
        <title>De novo assembly of a long-read Amblyomma americanum tick genome.</title>
        <authorList>
            <person name="Chou S."/>
            <person name="Poskanzer K.E."/>
            <person name="Rollins M."/>
            <person name="Thuy-Boun P.S."/>
        </authorList>
    </citation>
    <scope>NUCLEOTIDE SEQUENCE [LARGE SCALE GENOMIC DNA]</scope>
    <source>
        <strain evidence="18">F_SG_1</strain>
        <tissue evidence="18">Salivary glands</tissue>
    </source>
</reference>
<evidence type="ECO:0000259" key="17">
    <source>
        <dbReference type="PROSITE" id="PS50814"/>
    </source>
</evidence>
<dbReference type="GO" id="GO:0005886">
    <property type="term" value="C:plasma membrane"/>
    <property type="evidence" value="ECO:0007669"/>
    <property type="project" value="UniProtKB-SubCell"/>
</dbReference>
<evidence type="ECO:0000256" key="9">
    <source>
        <dbReference type="ARBA" id="ARBA00023136"/>
    </source>
</evidence>
<dbReference type="SUPFAM" id="SSF56112">
    <property type="entry name" value="Protein kinase-like (PK-like)"/>
    <property type="match status" value="1"/>
</dbReference>
<feature type="transmembrane region" description="Helical" evidence="15">
    <location>
        <begin position="77"/>
        <end position="103"/>
    </location>
</feature>
<dbReference type="GO" id="GO:0007169">
    <property type="term" value="P:cell surface receptor protein tyrosine kinase signaling pathway"/>
    <property type="evidence" value="ECO:0007669"/>
    <property type="project" value="TreeGrafter"/>
</dbReference>
<gene>
    <name evidence="18" type="ORF">V5799_011231</name>
</gene>
<dbReference type="GO" id="GO:0005524">
    <property type="term" value="F:ATP binding"/>
    <property type="evidence" value="ECO:0007669"/>
    <property type="project" value="UniProtKB-KW"/>
</dbReference>
<accession>A0AAQ4EHH0</accession>
<keyword evidence="7" id="KW-0067">ATP-binding</keyword>
<dbReference type="Proteomes" id="UP001321473">
    <property type="component" value="Unassembled WGS sequence"/>
</dbReference>
<evidence type="ECO:0000259" key="16">
    <source>
        <dbReference type="PROSITE" id="PS50011"/>
    </source>
</evidence>
<keyword evidence="2" id="KW-0808">Transferase</keyword>
<evidence type="ECO:0000313" key="18">
    <source>
        <dbReference type="EMBL" id="KAK8774235.1"/>
    </source>
</evidence>
<dbReference type="Pfam" id="PF02019">
    <property type="entry name" value="WIF"/>
    <property type="match status" value="1"/>
</dbReference>
<keyword evidence="6" id="KW-0418">Kinase</keyword>
<evidence type="ECO:0000256" key="12">
    <source>
        <dbReference type="ARBA" id="ARBA00023180"/>
    </source>
</evidence>
<evidence type="ECO:0000256" key="5">
    <source>
        <dbReference type="ARBA" id="ARBA00022741"/>
    </source>
</evidence>
<keyword evidence="12" id="KW-0325">Glycoprotein</keyword>
<evidence type="ECO:0000256" key="11">
    <source>
        <dbReference type="ARBA" id="ARBA00023170"/>
    </source>
</evidence>
<dbReference type="InterPro" id="IPR000719">
    <property type="entry name" value="Prot_kinase_dom"/>
</dbReference>
<comment type="subcellular location">
    <subcellularLocation>
        <location evidence="1">Cell membrane</location>
        <topology evidence="1">Single-pass membrane protein</topology>
    </subcellularLocation>
</comment>
<protein>
    <submittedName>
        <fullName evidence="18">Uncharacterized protein</fullName>
    </submittedName>
</protein>
<evidence type="ECO:0000256" key="6">
    <source>
        <dbReference type="ARBA" id="ARBA00022777"/>
    </source>
</evidence>
<keyword evidence="10" id="KW-0829">Tyrosine-protein kinase</keyword>
<keyword evidence="9 15" id="KW-0472">Membrane</keyword>
<dbReference type="PANTHER" id="PTHR24416:SF349">
    <property type="entry name" value="TYROSINE-PROTEIN KINASE RYK"/>
    <property type="match status" value="1"/>
</dbReference>
<dbReference type="GO" id="GO:0051897">
    <property type="term" value="P:positive regulation of phosphatidylinositol 3-kinase/protein kinase B signal transduction"/>
    <property type="evidence" value="ECO:0007669"/>
    <property type="project" value="TreeGrafter"/>
</dbReference>
<dbReference type="InterPro" id="IPR038677">
    <property type="entry name" value="WIF_sf"/>
</dbReference>
<dbReference type="InterPro" id="IPR003306">
    <property type="entry name" value="WIF"/>
</dbReference>
<evidence type="ECO:0000256" key="1">
    <source>
        <dbReference type="ARBA" id="ARBA00004162"/>
    </source>
</evidence>
<evidence type="ECO:0000256" key="15">
    <source>
        <dbReference type="SAM" id="Phobius"/>
    </source>
</evidence>
<dbReference type="PROSITE" id="PS50011">
    <property type="entry name" value="PROTEIN_KINASE_DOM"/>
    <property type="match status" value="1"/>
</dbReference>
<dbReference type="FunFam" id="1.10.510.10:FF:001512">
    <property type="entry name" value="Receptor tyrosine-protein kinase erbB-2"/>
    <property type="match status" value="1"/>
</dbReference>
<proteinExistence type="predicted"/>
<dbReference type="GO" id="GO:0007409">
    <property type="term" value="P:axonogenesis"/>
    <property type="evidence" value="ECO:0007669"/>
    <property type="project" value="TreeGrafter"/>
</dbReference>
<evidence type="ECO:0000256" key="10">
    <source>
        <dbReference type="ARBA" id="ARBA00023137"/>
    </source>
</evidence>
<comment type="caution">
    <text evidence="18">The sequence shown here is derived from an EMBL/GenBank/DDBJ whole genome shotgun (WGS) entry which is preliminary data.</text>
</comment>
<evidence type="ECO:0000256" key="14">
    <source>
        <dbReference type="SAM" id="MobiDB-lite"/>
    </source>
</evidence>
<name>A0AAQ4EHH0_AMBAM</name>
<comment type="catalytic activity">
    <reaction evidence="13">
        <text>L-tyrosyl-[protein] + ATP = O-phospho-L-tyrosyl-[protein] + ADP + H(+)</text>
        <dbReference type="Rhea" id="RHEA:10596"/>
        <dbReference type="Rhea" id="RHEA-COMP:10136"/>
        <dbReference type="Rhea" id="RHEA-COMP:20101"/>
        <dbReference type="ChEBI" id="CHEBI:15378"/>
        <dbReference type="ChEBI" id="CHEBI:30616"/>
        <dbReference type="ChEBI" id="CHEBI:46858"/>
        <dbReference type="ChEBI" id="CHEBI:61978"/>
        <dbReference type="ChEBI" id="CHEBI:456216"/>
        <dbReference type="EC" id="2.7.10.1"/>
    </reaction>
</comment>
<evidence type="ECO:0000256" key="8">
    <source>
        <dbReference type="ARBA" id="ARBA00022989"/>
    </source>
</evidence>
<feature type="domain" description="WIF" evidence="17">
    <location>
        <begin position="101"/>
        <end position="242"/>
    </location>
</feature>
<dbReference type="EMBL" id="JARKHS020015680">
    <property type="protein sequence ID" value="KAK8774235.1"/>
    <property type="molecule type" value="Genomic_DNA"/>
</dbReference>
<dbReference type="PANTHER" id="PTHR24416">
    <property type="entry name" value="TYROSINE-PROTEIN KINASE RECEPTOR"/>
    <property type="match status" value="1"/>
</dbReference>
<dbReference type="PROSITE" id="PS50814">
    <property type="entry name" value="WIF"/>
    <property type="match status" value="1"/>
</dbReference>
<dbReference type="AlphaFoldDB" id="A0AAQ4EHH0"/>
<dbReference type="InterPro" id="IPR011009">
    <property type="entry name" value="Kinase-like_dom_sf"/>
</dbReference>
<feature type="compositionally biased region" description="Basic and acidic residues" evidence="14">
    <location>
        <begin position="345"/>
        <end position="354"/>
    </location>
</feature>
<keyword evidence="4" id="KW-0732">Signal</keyword>
<dbReference type="PRINTS" id="PR00109">
    <property type="entry name" value="TYRKINASE"/>
</dbReference>
<feature type="transmembrane region" description="Helical" evidence="15">
    <location>
        <begin position="276"/>
        <end position="300"/>
    </location>
</feature>
<dbReference type="Pfam" id="PF07714">
    <property type="entry name" value="PK_Tyr_Ser-Thr"/>
    <property type="match status" value="1"/>
</dbReference>
<dbReference type="GO" id="GO:0004714">
    <property type="term" value="F:transmembrane receptor protein tyrosine kinase activity"/>
    <property type="evidence" value="ECO:0007669"/>
    <property type="project" value="UniProtKB-EC"/>
</dbReference>
<dbReference type="Gene3D" id="2.60.40.2170">
    <property type="entry name" value="Wnt, WIF domain"/>
    <property type="match status" value="1"/>
</dbReference>
<feature type="region of interest" description="Disordered" evidence="14">
    <location>
        <begin position="308"/>
        <end position="373"/>
    </location>
</feature>
<evidence type="ECO:0000256" key="7">
    <source>
        <dbReference type="ARBA" id="ARBA00022840"/>
    </source>
</evidence>
<sequence length="664" mass="71034">MLARRSLLVLDSFRGHLTGRVKERLRGIRTDMAVIPGGLTGMLQPLDSGDAREVGREGGDYCGDTCGPSPAPGIGMAALAVAAAALSLLCGAASSKVAFNLYLKQHESRRLFGLDVELFYVKEGRRNEYALGFVVPVPANVSELEFVWQALGTLPLAYALDVQVNEGRGHRALGSPTLDVPPRGTLPVAPRSFRVRLPCTGLASAEVPVLIVLNVSSPDTTLYDLSSPTNATTVSLPRNRICAKDAQALSDEGGGSWRAGLVPSPVASSSSSSRSLVVVAGCACAALAAVALTAAVAWLVRVRKASPSAAAPGEEEAPPWQAWSSSGRPLSCGPPWILEPTAPLRGEHGGRETPESPALRTSAGCAPGGAPDGAQADLTERLAEIHVDRRKVTFLENLHQGTFGQIFHGLLVEDWAEVGAEQNVLIKTVTGEASAAQASLAVREGLSLLGMNHANVLSVVGAACDEPGPPLLIYPYMNAGNLKRFLRQSDQVLVTQDLVDIAIQVAEGLQYLHKRGFVHRDVGTRNCVVDDRLHVKVTDSALSRDLFPDDYHCLGDGENRPVKWLAPESLRPPCLFSAASDLWMFGVALWELMTLAQQPYAELDPFEVAEHLERGYRLAQPVNCPDPLYLVMDNCWCADPEQRPTSAALLRHLADLYAALGRFI</sequence>
<keyword evidence="3 15" id="KW-0812">Transmembrane</keyword>
<dbReference type="GO" id="GO:0043235">
    <property type="term" value="C:receptor complex"/>
    <property type="evidence" value="ECO:0007669"/>
    <property type="project" value="TreeGrafter"/>
</dbReference>
<dbReference type="GO" id="GO:0050793">
    <property type="term" value="P:regulation of developmental process"/>
    <property type="evidence" value="ECO:0007669"/>
    <property type="project" value="UniProtKB-ARBA"/>
</dbReference>
<feature type="domain" description="Protein kinase" evidence="16">
    <location>
        <begin position="392"/>
        <end position="660"/>
    </location>
</feature>
<dbReference type="InterPro" id="IPR001245">
    <property type="entry name" value="Ser-Thr/Tyr_kinase_cat_dom"/>
</dbReference>
<evidence type="ECO:0000256" key="3">
    <source>
        <dbReference type="ARBA" id="ARBA00022692"/>
    </source>
</evidence>
<evidence type="ECO:0000256" key="13">
    <source>
        <dbReference type="ARBA" id="ARBA00051243"/>
    </source>
</evidence>
<keyword evidence="11" id="KW-0675">Receptor</keyword>
<dbReference type="GO" id="GO:0010976">
    <property type="term" value="P:positive regulation of neuron projection development"/>
    <property type="evidence" value="ECO:0007669"/>
    <property type="project" value="TreeGrafter"/>
</dbReference>
<evidence type="ECO:0000313" key="19">
    <source>
        <dbReference type="Proteomes" id="UP001321473"/>
    </source>
</evidence>
<evidence type="ECO:0000256" key="2">
    <source>
        <dbReference type="ARBA" id="ARBA00022679"/>
    </source>
</evidence>
<dbReference type="Gene3D" id="1.10.510.10">
    <property type="entry name" value="Transferase(Phosphotransferase) domain 1"/>
    <property type="match status" value="1"/>
</dbReference>
<dbReference type="SMART" id="SM00469">
    <property type="entry name" value="WIF"/>
    <property type="match status" value="1"/>
</dbReference>
<keyword evidence="8 15" id="KW-1133">Transmembrane helix</keyword>
<organism evidence="18 19">
    <name type="scientific">Amblyomma americanum</name>
    <name type="common">Lone star tick</name>
    <dbReference type="NCBI Taxonomy" id="6943"/>
    <lineage>
        <taxon>Eukaryota</taxon>
        <taxon>Metazoa</taxon>
        <taxon>Ecdysozoa</taxon>
        <taxon>Arthropoda</taxon>
        <taxon>Chelicerata</taxon>
        <taxon>Arachnida</taxon>
        <taxon>Acari</taxon>
        <taxon>Parasitiformes</taxon>
        <taxon>Ixodida</taxon>
        <taxon>Ixodoidea</taxon>
        <taxon>Ixodidae</taxon>
        <taxon>Amblyomminae</taxon>
        <taxon>Amblyomma</taxon>
    </lineage>
</organism>